<comment type="caution">
    <text evidence="3">The sequence shown here is derived from an EMBL/GenBank/DDBJ whole genome shotgun (WGS) entry which is preliminary data.</text>
</comment>
<keyword evidence="2" id="KW-0479">Metal-binding</keyword>
<reference evidence="4" key="1">
    <citation type="submission" date="2018-12" db="EMBL/GenBank/DDBJ databases">
        <title>Tengunoibacter tsumagoiensis gen. nov., sp. nov., Dictyobacter kobayashii sp. nov., D. alpinus sp. nov., and D. joshuensis sp. nov. and description of Dictyobacteraceae fam. nov. within the order Ktedonobacterales isolated from Tengu-no-mugimeshi.</title>
        <authorList>
            <person name="Wang C.M."/>
            <person name="Zheng Y."/>
            <person name="Sakai Y."/>
            <person name="Toyoda A."/>
            <person name="Minakuchi Y."/>
            <person name="Abe K."/>
            <person name="Yokota A."/>
            <person name="Yabe S."/>
        </authorList>
    </citation>
    <scope>NUCLEOTIDE SEQUENCE [LARGE SCALE GENOMIC DNA]</scope>
    <source>
        <strain evidence="4">S-27</strain>
    </source>
</reference>
<dbReference type="CDD" id="cd08663">
    <property type="entry name" value="DAP_dppA_1"/>
    <property type="match status" value="1"/>
</dbReference>
<dbReference type="SUPFAM" id="SSF63992">
    <property type="entry name" value="Dipeptide transport protein"/>
    <property type="match status" value="1"/>
</dbReference>
<accession>A0A401ZJ37</accession>
<dbReference type="InterPro" id="IPR007035">
    <property type="entry name" value="Peptidase_M55"/>
</dbReference>
<dbReference type="PIRSF" id="PIRSF015853">
    <property type="entry name" value="Pep_DppA"/>
    <property type="match status" value="1"/>
</dbReference>
<dbReference type="Gene3D" id="3.40.50.10780">
    <property type="entry name" value="Dipeptide transport protein"/>
    <property type="match status" value="1"/>
</dbReference>
<dbReference type="GO" id="GO:0046872">
    <property type="term" value="F:metal ion binding"/>
    <property type="evidence" value="ECO:0007669"/>
    <property type="project" value="UniProtKB-KW"/>
</dbReference>
<dbReference type="Proteomes" id="UP000287224">
    <property type="component" value="Unassembled WGS sequence"/>
</dbReference>
<dbReference type="Gene3D" id="3.30.1360.130">
    <property type="entry name" value="Dipeptide transport protein"/>
    <property type="match status" value="1"/>
</dbReference>
<dbReference type="InterPro" id="IPR036177">
    <property type="entry name" value="Peptidase_M55_sf"/>
</dbReference>
<dbReference type="AlphaFoldDB" id="A0A401ZJ37"/>
<dbReference type="InterPro" id="IPR027476">
    <property type="entry name" value="DppA_N"/>
</dbReference>
<feature type="binding site" evidence="2">
    <location>
        <position position="20"/>
    </location>
    <ligand>
        <name>Zn(2+)</name>
        <dbReference type="ChEBI" id="CHEBI:29105"/>
        <label>2</label>
    </ligand>
</feature>
<evidence type="ECO:0000256" key="1">
    <source>
        <dbReference type="PIRSR" id="PIRSR015853-1"/>
    </source>
</evidence>
<keyword evidence="4" id="KW-1185">Reference proteome</keyword>
<feature type="binding site" evidence="2">
    <location>
        <position position="22"/>
    </location>
    <ligand>
        <name>Zn(2+)</name>
        <dbReference type="ChEBI" id="CHEBI:29105"/>
        <label>1</label>
    </ligand>
</feature>
<feature type="binding site" evidence="2">
    <location>
        <position position="72"/>
    </location>
    <ligand>
        <name>Zn(2+)</name>
        <dbReference type="ChEBI" id="CHEBI:29105"/>
        <label>2</label>
    </ligand>
</feature>
<evidence type="ECO:0000256" key="2">
    <source>
        <dbReference type="PIRSR" id="PIRSR015853-2"/>
    </source>
</evidence>
<proteinExistence type="predicted"/>
<protein>
    <submittedName>
        <fullName evidence="3">Peptide ABC transporter substrate-binding protein</fullName>
    </submittedName>
</protein>
<sequence length="287" mass="31179">MLHIIFVRVPSTMKLFLSTDFEGTSGIVAWEQIIEGNAEYEQGRRLLTNEVNAVIAGAQEAGASSFVVNDAHHAMRNLHPQDLGGRATLITGKHKPMYMMEGLDESFDGICFVSYHGSIGAEHAILSHTYNPGAIWEVRINGEIVGESGINALVAAHYKVPIIFVSGDEATANEAATIAPQAEKIIVKHSLGRFAASHLHPDVACEMLQAGARRAVESLSAMQLPGFTLPVTLEITFLVADMAEMACWIRGVDRVAPRTVKVVGSNLLDLYRTFVTIVTLTRSLVDR</sequence>
<gene>
    <name evidence="3" type="ORF">KDAU_41950</name>
</gene>
<evidence type="ECO:0000313" key="4">
    <source>
        <dbReference type="Proteomes" id="UP000287224"/>
    </source>
</evidence>
<evidence type="ECO:0000313" key="3">
    <source>
        <dbReference type="EMBL" id="GCE06866.1"/>
    </source>
</evidence>
<dbReference type="EMBL" id="BIFQ01000001">
    <property type="protein sequence ID" value="GCE06866.1"/>
    <property type="molecule type" value="Genomic_DNA"/>
</dbReference>
<feature type="active site" description="Nucleophile" evidence="1">
    <location>
        <position position="128"/>
    </location>
</feature>
<name>A0A401ZJ37_9CHLR</name>
<feature type="binding site" evidence="2">
    <location>
        <position position="147"/>
    </location>
    <ligand>
        <name>Zn(2+)</name>
        <dbReference type="ChEBI" id="CHEBI:29105"/>
        <label>2</label>
    </ligand>
</feature>
<organism evidence="3 4">
    <name type="scientific">Dictyobacter aurantiacus</name>
    <dbReference type="NCBI Taxonomy" id="1936993"/>
    <lineage>
        <taxon>Bacteria</taxon>
        <taxon>Bacillati</taxon>
        <taxon>Chloroflexota</taxon>
        <taxon>Ktedonobacteria</taxon>
        <taxon>Ktedonobacterales</taxon>
        <taxon>Dictyobacteraceae</taxon>
        <taxon>Dictyobacter</taxon>
    </lineage>
</organism>
<dbReference type="Pfam" id="PF04951">
    <property type="entry name" value="Peptidase_M55"/>
    <property type="match status" value="1"/>
</dbReference>
<feature type="binding site" evidence="2">
    <location>
        <position position="20"/>
    </location>
    <ligand>
        <name>Zn(2+)</name>
        <dbReference type="ChEBI" id="CHEBI:29105"/>
        <label>1</label>
    </ligand>
</feature>
<keyword evidence="2" id="KW-0862">Zinc</keyword>
<feature type="binding site" evidence="2">
    <location>
        <position position="116"/>
    </location>
    <ligand>
        <name>Zn(2+)</name>
        <dbReference type="ChEBI" id="CHEBI:29105"/>
        <label>2</label>
    </ligand>
</feature>